<accession>A0ABM6PMZ5</accession>
<dbReference type="CDD" id="cd00093">
    <property type="entry name" value="HTH_XRE"/>
    <property type="match status" value="1"/>
</dbReference>
<evidence type="ECO:0000313" key="3">
    <source>
        <dbReference type="Proteomes" id="UP000815698"/>
    </source>
</evidence>
<feature type="domain" description="HTH cro/C1-type" evidence="1">
    <location>
        <begin position="35"/>
        <end position="92"/>
    </location>
</feature>
<dbReference type="EMBL" id="CP023482">
    <property type="protein sequence ID" value="ATH96970.1"/>
    <property type="molecule type" value="Genomic_DNA"/>
</dbReference>
<dbReference type="RefSeq" id="WP_016664128.1">
    <property type="nucleotide sequence ID" value="NZ_CP023482.1"/>
</dbReference>
<reference evidence="2 3" key="1">
    <citation type="journal article" date="2016" name="Int. J. Syst. Evol. Microbiol.">
        <title>Dermabacter jinjuensis sp. nov., a novel species of the genus Dermabacter isolated from a clinical specimen.</title>
        <authorList>
            <person name="Park Y.K."/>
            <person name="Lee K.M."/>
            <person name="Lee W.K."/>
            <person name="Cho M.J."/>
            <person name="Lee H.S."/>
            <person name="Cho Y.G."/>
            <person name="Lee Y.C."/>
            <person name="Lee W.K."/>
            <person name="Seong W.K."/>
            <person name="Hwang K.J."/>
        </authorList>
    </citation>
    <scope>NUCLEOTIDE SEQUENCE [LARGE SCALE GENOMIC DNA]</scope>
    <source>
        <strain evidence="2 3">32T</strain>
    </source>
</reference>
<organism evidence="2 3">
    <name type="scientific">Dermabacter jinjuensis</name>
    <dbReference type="NCBI Taxonomy" id="1667168"/>
    <lineage>
        <taxon>Bacteria</taxon>
        <taxon>Bacillati</taxon>
        <taxon>Actinomycetota</taxon>
        <taxon>Actinomycetes</taxon>
        <taxon>Micrococcales</taxon>
        <taxon>Dermabacteraceae</taxon>
        <taxon>Dermabacter</taxon>
    </lineage>
</organism>
<keyword evidence="3" id="KW-1185">Reference proteome</keyword>
<dbReference type="SMART" id="SM00530">
    <property type="entry name" value="HTH_XRE"/>
    <property type="match status" value="1"/>
</dbReference>
<dbReference type="Pfam" id="PF01381">
    <property type="entry name" value="HTH_3"/>
    <property type="match status" value="1"/>
</dbReference>
<evidence type="ECO:0000259" key="1">
    <source>
        <dbReference type="PROSITE" id="PS50943"/>
    </source>
</evidence>
<dbReference type="Gene3D" id="1.10.260.40">
    <property type="entry name" value="lambda repressor-like DNA-binding domains"/>
    <property type="match status" value="1"/>
</dbReference>
<dbReference type="Proteomes" id="UP000815698">
    <property type="component" value="Chromosome"/>
</dbReference>
<dbReference type="SUPFAM" id="SSF47413">
    <property type="entry name" value="lambda repressor-like DNA-binding domains"/>
    <property type="match status" value="1"/>
</dbReference>
<name>A0ABM6PMZ5_9MICO</name>
<proteinExistence type="predicted"/>
<gene>
    <name evidence="2" type="ORF">COP05_07655</name>
</gene>
<dbReference type="InterPro" id="IPR001387">
    <property type="entry name" value="Cro/C1-type_HTH"/>
</dbReference>
<sequence>MALSLKDFVAEHPVDRERVDAHKERMLAETRAYRLRELREDAGLTQAQLAARIGVGQRQVSKIEHGDLDNAKVGTIRNYLEAVGGGLSIEYVLGDHRVQVA</sequence>
<dbReference type="PROSITE" id="PS50943">
    <property type="entry name" value="HTH_CROC1"/>
    <property type="match status" value="1"/>
</dbReference>
<protein>
    <submittedName>
        <fullName evidence="2">Transcriptional regulator</fullName>
    </submittedName>
</protein>
<evidence type="ECO:0000313" key="2">
    <source>
        <dbReference type="EMBL" id="ATH96970.1"/>
    </source>
</evidence>
<dbReference type="InterPro" id="IPR010982">
    <property type="entry name" value="Lambda_DNA-bd_dom_sf"/>
</dbReference>